<reference evidence="2" key="1">
    <citation type="journal article" date="2019" name="Int. J. Syst. Evol. Microbiol.">
        <title>The Global Catalogue of Microorganisms (GCM) 10K type strain sequencing project: providing services to taxonomists for standard genome sequencing and annotation.</title>
        <authorList>
            <consortium name="The Broad Institute Genomics Platform"/>
            <consortium name="The Broad Institute Genome Sequencing Center for Infectious Disease"/>
            <person name="Wu L."/>
            <person name="Ma J."/>
        </authorList>
    </citation>
    <scope>NUCLEOTIDE SEQUENCE [LARGE SCALE GENOMIC DNA]</scope>
    <source>
        <strain evidence="2">CGMCC 1.12479</strain>
    </source>
</reference>
<evidence type="ECO:0000313" key="1">
    <source>
        <dbReference type="EMBL" id="GGC48352.1"/>
    </source>
</evidence>
<protein>
    <recommendedName>
        <fullName evidence="3">J domain-containing protein</fullName>
    </recommendedName>
</protein>
<dbReference type="Proteomes" id="UP000635885">
    <property type="component" value="Unassembled WGS sequence"/>
</dbReference>
<proteinExistence type="predicted"/>
<accession>A0ABQ1MZY3</accession>
<dbReference type="RefSeq" id="WP_188443781.1">
    <property type="nucleotide sequence ID" value="NZ_BMFD01000012.1"/>
</dbReference>
<evidence type="ECO:0008006" key="3">
    <source>
        <dbReference type="Google" id="ProtNLM"/>
    </source>
</evidence>
<name>A0ABQ1MZY3_9BACT</name>
<dbReference type="EMBL" id="BMFD01000012">
    <property type="protein sequence ID" value="GGC48352.1"/>
    <property type="molecule type" value="Genomic_DNA"/>
</dbReference>
<keyword evidence="2" id="KW-1185">Reference proteome</keyword>
<dbReference type="SUPFAM" id="SSF100920">
    <property type="entry name" value="Heat shock protein 70kD (HSP70), peptide-binding domain"/>
    <property type="match status" value="1"/>
</dbReference>
<gene>
    <name evidence="1" type="ORF">GCM10010993_28580</name>
</gene>
<evidence type="ECO:0000313" key="2">
    <source>
        <dbReference type="Proteomes" id="UP000635885"/>
    </source>
</evidence>
<comment type="caution">
    <text evidence="1">The sequence shown here is derived from an EMBL/GenBank/DDBJ whole genome shotgun (WGS) entry which is preliminary data.</text>
</comment>
<sequence length="454" mass="53365">MDTEKAHYIMDLYSGASLEEIERAYQEKLADIMLRLQHAPTAHLKKLFSRKLEELNSANEHLLRLHEADHYTLPLTEKSAKPVSIDKEYGIQGYGSLKLHSSTFSLYDFSMEMTIPAAYREFEFVFIDFSEDELVIAGWKDENIIIIHRQNLNKDPKLQSLESIMEKKRLKVQSLSCSYSEKKVLLSLPQFTEKYDKLSFMLLQEMAGLDYFRHRSHLAVLEFFSNQPLDAEVVFYEEDKERHYFSFYEVYEGIFEERTNSNYQKNEYPDLQNALGQFLKDKPLITFNYLLVQGKTNFQKDGVFSIQLDRWATLQGMGHLCRIWKGQNKNQLLLGSLGFNIYFKVDDREEKLILDKENTLPTGKIEKFTYEIDSQKSMTLQLLLEYVDVVKKKKLIWERRVEQLPKVLGTAIQLELSVNIEAKKNPIRVELNGYSQKGKPFFEEIHEIDFMKDI</sequence>
<organism evidence="1 2">
    <name type="scientific">Belliella aquatica</name>
    <dbReference type="NCBI Taxonomy" id="1323734"/>
    <lineage>
        <taxon>Bacteria</taxon>
        <taxon>Pseudomonadati</taxon>
        <taxon>Bacteroidota</taxon>
        <taxon>Cytophagia</taxon>
        <taxon>Cytophagales</taxon>
        <taxon>Cyclobacteriaceae</taxon>
        <taxon>Belliella</taxon>
    </lineage>
</organism>
<dbReference type="InterPro" id="IPR029047">
    <property type="entry name" value="HSP70_peptide-bd_sf"/>
</dbReference>